<dbReference type="InterPro" id="IPR057548">
    <property type="entry name" value="S-AdoMet_lyase-like"/>
</dbReference>
<name>H6VUC5_BPPKT</name>
<protein>
    <submittedName>
        <fullName evidence="1">Phage tail tape measure protein</fullName>
    </submittedName>
</protein>
<dbReference type="EMBL" id="JN882298">
    <property type="protein sequence ID" value="AEZ65113.1"/>
    <property type="molecule type" value="Genomic_DNA"/>
</dbReference>
<proteinExistence type="predicted"/>
<reference evidence="1 2" key="1">
    <citation type="submission" date="2011-10" db="EMBL/GenBank/DDBJ databases">
        <authorList>
            <person name="Tarasyan K.K."/>
            <person name="Kulikov E.E."/>
            <person name="Letarov A.V."/>
        </authorList>
    </citation>
    <scope>NUCLEOTIDE SEQUENCE [LARGE SCALE GENOMIC DNA]</scope>
</reference>
<organismHost>
    <name type="scientific">Escherichia coli</name>
    <dbReference type="NCBI Taxonomy" id="562"/>
</organismHost>
<dbReference type="Proteomes" id="UP000009054">
    <property type="component" value="Segment"/>
</dbReference>
<dbReference type="GeneID" id="14012111"/>
<dbReference type="RefSeq" id="YP_007006613.1">
    <property type="nucleotide sequence ID" value="NC_019520.1"/>
</dbReference>
<gene>
    <name evidence="1" type="ORF">phiKT_00030</name>
</gene>
<dbReference type="Pfam" id="PF23780">
    <property type="entry name" value="S-AdoMet_lyase"/>
    <property type="match status" value="1"/>
</dbReference>
<keyword evidence="2" id="KW-1185">Reference proteome</keyword>
<evidence type="ECO:0000313" key="1">
    <source>
        <dbReference type="EMBL" id="AEZ65113.1"/>
    </source>
</evidence>
<sequence>MKVLISAFRKENDLLTHINNHAELYDRIAALGLTPQPVDGVWKGVSEFSYMVHGVTAAMVKAFYAMARDYNQEAILLVADDNRAAVVPTDGPAMAPMIDVGDWREVSKEIAIQFDGYTKTRDGRYFVAATREQFGLATRRLLATQPGVIAANEYAARVNAVGGL</sequence>
<organism evidence="1 2">
    <name type="scientific">Escherichia phage phiKT</name>
    <dbReference type="NCBI Taxonomy" id="1141519"/>
    <lineage>
        <taxon>Viruses</taxon>
        <taxon>Duplodnaviria</taxon>
        <taxon>Heunggongvirae</taxon>
        <taxon>Uroviricota</taxon>
        <taxon>Caudoviricetes</taxon>
        <taxon>Autographivirales</taxon>
        <taxon>Autonotataviridae</taxon>
        <taxon>Ermolevavirus</taxon>
        <taxon>Ermolevavirus PhiKT</taxon>
    </lineage>
</organism>
<evidence type="ECO:0000313" key="2">
    <source>
        <dbReference type="Proteomes" id="UP000009054"/>
    </source>
</evidence>
<dbReference type="KEGG" id="vg:14012111"/>
<accession>H6VUC5</accession>